<evidence type="ECO:0000256" key="5">
    <source>
        <dbReference type="ARBA" id="ARBA00022801"/>
    </source>
</evidence>
<keyword evidence="10" id="KW-0624">Polysaccharide degradation</keyword>
<evidence type="ECO:0000259" key="15">
    <source>
        <dbReference type="PROSITE" id="PS51910"/>
    </source>
</evidence>
<feature type="compositionally biased region" description="Basic and acidic residues" evidence="14">
    <location>
        <begin position="307"/>
        <end position="320"/>
    </location>
</feature>
<comment type="caution">
    <text evidence="16">The sequence shown here is derived from an EMBL/GenBank/DDBJ whole genome shotgun (WGS) entry which is preliminary data.</text>
</comment>
<evidence type="ECO:0000256" key="3">
    <source>
        <dbReference type="ARBA" id="ARBA00022448"/>
    </source>
</evidence>
<keyword evidence="4" id="KW-0341">Growth regulation</keyword>
<accession>A0A1R3IHY8</accession>
<dbReference type="InterPro" id="IPR014002">
    <property type="entry name" value="Agenet_dom_plant"/>
</dbReference>
<evidence type="ECO:0000256" key="1">
    <source>
        <dbReference type="ARBA" id="ARBA00000822"/>
    </source>
</evidence>
<feature type="domain" description="GH18" evidence="15">
    <location>
        <begin position="691"/>
        <end position="964"/>
    </location>
</feature>
<dbReference type="FunFam" id="3.20.20.80:FF:000015">
    <property type="entry name" value="Acidic endochitinase SE2"/>
    <property type="match status" value="1"/>
</dbReference>
<keyword evidence="17" id="KW-1185">Reference proteome</keyword>
<dbReference type="EMBL" id="AWUE01018168">
    <property type="protein sequence ID" value="OMO82170.1"/>
    <property type="molecule type" value="Genomic_DNA"/>
</dbReference>
<dbReference type="Gene3D" id="3.20.20.80">
    <property type="entry name" value="Glycosidases"/>
    <property type="match status" value="1"/>
</dbReference>
<reference evidence="17" key="1">
    <citation type="submission" date="2013-09" db="EMBL/GenBank/DDBJ databases">
        <title>Corchorus olitorius genome sequencing.</title>
        <authorList>
            <person name="Alam M."/>
            <person name="Haque M.S."/>
            <person name="Islam M.S."/>
            <person name="Emdad E.M."/>
            <person name="Islam M.M."/>
            <person name="Ahmed B."/>
            <person name="Halim A."/>
            <person name="Hossen Q.M.M."/>
            <person name="Hossain M.Z."/>
            <person name="Ahmed R."/>
            <person name="Khan M.M."/>
            <person name="Islam R."/>
            <person name="Rashid M.M."/>
            <person name="Khan S.A."/>
            <person name="Rahman M.S."/>
            <person name="Alam M."/>
            <person name="Yahiya A.S."/>
            <person name="Khan M.S."/>
            <person name="Azam M.S."/>
            <person name="Haque T."/>
            <person name="Lashkar M.Z.H."/>
            <person name="Akhand A.I."/>
            <person name="Morshed G."/>
            <person name="Roy S."/>
            <person name="Uddin K.S."/>
            <person name="Rabeya T."/>
            <person name="Hossain A.S."/>
            <person name="Chowdhury A."/>
            <person name="Snigdha A.R."/>
            <person name="Mortoza M.S."/>
            <person name="Matin S.A."/>
            <person name="Hoque S.M.E."/>
            <person name="Islam M.K."/>
            <person name="Roy D.K."/>
            <person name="Haider R."/>
            <person name="Moosa M.M."/>
            <person name="Elias S.M."/>
            <person name="Hasan A.M."/>
            <person name="Jahan S."/>
            <person name="Shafiuddin M."/>
            <person name="Mahmood N."/>
            <person name="Shommy N.S."/>
        </authorList>
    </citation>
    <scope>NUCLEOTIDE SEQUENCE [LARGE SCALE GENOMIC DNA]</scope>
    <source>
        <strain evidence="17">cv. O-4</strain>
    </source>
</reference>
<feature type="coiled-coil region" evidence="13">
    <location>
        <begin position="605"/>
        <end position="660"/>
    </location>
</feature>
<keyword evidence="9 12" id="KW-0326">Glycosidase</keyword>
<dbReference type="GO" id="GO:0006032">
    <property type="term" value="P:chitin catabolic process"/>
    <property type="evidence" value="ECO:0007669"/>
    <property type="project" value="UniProtKB-KW"/>
</dbReference>
<feature type="compositionally biased region" description="Polar residues" evidence="14">
    <location>
        <begin position="269"/>
        <end position="280"/>
    </location>
</feature>
<keyword evidence="13" id="KW-0175">Coiled coil</keyword>
<dbReference type="InterPro" id="IPR045321">
    <property type="entry name" value="Cts1-like"/>
</dbReference>
<evidence type="ECO:0000256" key="4">
    <source>
        <dbReference type="ARBA" id="ARBA00022604"/>
    </source>
</evidence>
<protein>
    <recommendedName>
        <fullName evidence="2">chitinase</fullName>
        <ecNumber evidence="2">3.2.1.14</ecNumber>
    </recommendedName>
</protein>
<feature type="region of interest" description="Disordered" evidence="14">
    <location>
        <begin position="125"/>
        <end position="172"/>
    </location>
</feature>
<feature type="compositionally biased region" description="Basic and acidic residues" evidence="14">
    <location>
        <begin position="344"/>
        <end position="358"/>
    </location>
</feature>
<dbReference type="Pfam" id="PF00704">
    <property type="entry name" value="Glyco_hydro_18"/>
    <property type="match status" value="1"/>
</dbReference>
<dbReference type="Proteomes" id="UP000187203">
    <property type="component" value="Unassembled WGS sequence"/>
</dbReference>
<dbReference type="STRING" id="93759.A0A1R3IHY8"/>
<sequence>MVIKELGESSFLVKYQSSRNDDESGTEKVVVDSLHIRPTPPRYADRNYELLEKVDTTYNFGWRGGVITKVLTGRRYKVFFKNANEDKELTHADIRPNVEWIDGKWISKSREVVIASNDEEQIGTAQHGTQNPELAGELGNSFVTKDNTEDKTPLTNKSKKCVEQPIPSDENNTLLSSKKKIKLETSNGNMLRLRFSKKINEENNVETPLSVKGDQLKDVPNETSCKEGTPRTGGAGTRFTKKTVIDEEPCAKNESPLTETQTKTKRQKVSSVDSKTNNLVKRNVRARKSPSEGSQTAGKEGVTDTTEEVHEGEIKTKEVEVPTVIGSSAKPTKTLQAENSVKNPNEESKPMGDQKNDINDSVENEDVVPRTVLFLKFSIIISQMLINVGQFCRAVLGYMELKDLKVGVSNSRRKRGRPRKSVLTSPKAFNADMEDDDQPLSTWIGGIHSSGDEEQRFSSARLVNGWNEEKEELIDVPVESLAMDARGRTPLDDDRSLPFVKKSPVWRTIESMDVFQIVPQKPHFQPLAENKEEFREGSAIGVMVTFSSMFEKISMLQFDDPKNTFDSISESLNDLEKHGFDVTLLRNRLNGLLSLKEQAQRLGEKENAEMKIREKEKEITKCNEEIEEIRKETTELEKKITELKERETALKLEKEAGERKIASLKLDQDVLKERFQNTVKIIVKYMMDSTGTIATYWGQNGYEGTLKEACETGIYDYINIAFLVKFGGGQTPELNLAGHCDPPSGTCVIFGEQITYCQEQGIKILLSLGGPAGNYSLASEADAQIVADYLWTTFLGGRTSAGPLGDATLDGIDFDIELGSNLYYDDLATYLKAKSQSVYLSAAPQCPYPDFYMGDAIATGLFDTVWVQFYNNPPCQYSSGNIGNLVTSWKEWTSKVTAGNISLGLPASEAAALSGGYIPADTLVSDVLPVISNSSKYGGIMLWSRYYDLLTGYGASIKSYVLSNEKLVYIS</sequence>
<keyword evidence="6" id="KW-0146">Chitin degradation</keyword>
<feature type="region of interest" description="Disordered" evidence="14">
    <location>
        <begin position="214"/>
        <end position="362"/>
    </location>
</feature>
<keyword evidence="5 12" id="KW-0378">Hydrolase</keyword>
<gene>
    <name evidence="16" type="ORF">COLO4_23190</name>
</gene>
<evidence type="ECO:0000256" key="2">
    <source>
        <dbReference type="ARBA" id="ARBA00012729"/>
    </source>
</evidence>
<keyword evidence="8" id="KW-0119">Carbohydrate metabolism</keyword>
<dbReference type="PANTHER" id="PTHR45708">
    <property type="entry name" value="ENDOCHITINASE"/>
    <property type="match status" value="1"/>
</dbReference>
<dbReference type="InterPro" id="IPR008395">
    <property type="entry name" value="Agenet-like_dom"/>
</dbReference>
<evidence type="ECO:0000256" key="14">
    <source>
        <dbReference type="SAM" id="MobiDB-lite"/>
    </source>
</evidence>
<evidence type="ECO:0000256" key="9">
    <source>
        <dbReference type="ARBA" id="ARBA00023295"/>
    </source>
</evidence>
<dbReference type="PANTHER" id="PTHR45708:SF21">
    <property type="entry name" value="ACIDIC ENDOCHITINASE"/>
    <property type="match status" value="1"/>
</dbReference>
<dbReference type="InterPro" id="IPR001223">
    <property type="entry name" value="Glyco_hydro18_cat"/>
</dbReference>
<comment type="similarity">
    <text evidence="11">Belongs to the glycosyl hydrolase 18 family. Chitinase class III subfamily.</text>
</comment>
<dbReference type="InterPro" id="IPR050542">
    <property type="entry name" value="Glycosyl_Hydrlase18_Chitinase"/>
</dbReference>
<dbReference type="InterPro" id="IPR017853">
    <property type="entry name" value="GH"/>
</dbReference>
<dbReference type="InterPro" id="IPR001579">
    <property type="entry name" value="Glyco_hydro_18_chit_AS"/>
</dbReference>
<dbReference type="OrthoDB" id="687110at2759"/>
<evidence type="ECO:0000256" key="12">
    <source>
        <dbReference type="RuleBase" id="RU000489"/>
    </source>
</evidence>
<name>A0A1R3IHY8_9ROSI</name>
<keyword evidence="7" id="KW-1015">Disulfide bond</keyword>
<dbReference type="Pfam" id="PF05641">
    <property type="entry name" value="Agenet"/>
    <property type="match status" value="1"/>
</dbReference>
<dbReference type="Pfam" id="PF05266">
    <property type="entry name" value="DUF724"/>
    <property type="match status" value="1"/>
</dbReference>
<evidence type="ECO:0000256" key="13">
    <source>
        <dbReference type="SAM" id="Coils"/>
    </source>
</evidence>
<feature type="compositionally biased region" description="Basic and acidic residues" evidence="14">
    <location>
        <begin position="214"/>
        <end position="229"/>
    </location>
</feature>
<evidence type="ECO:0000313" key="16">
    <source>
        <dbReference type="EMBL" id="OMO82170.1"/>
    </source>
</evidence>
<dbReference type="PROSITE" id="PS01095">
    <property type="entry name" value="GH18_1"/>
    <property type="match status" value="1"/>
</dbReference>
<evidence type="ECO:0000256" key="6">
    <source>
        <dbReference type="ARBA" id="ARBA00023024"/>
    </source>
</evidence>
<dbReference type="GO" id="GO:0005576">
    <property type="term" value="C:extracellular region"/>
    <property type="evidence" value="ECO:0007669"/>
    <property type="project" value="TreeGrafter"/>
</dbReference>
<evidence type="ECO:0000256" key="11">
    <source>
        <dbReference type="ARBA" id="ARBA00025727"/>
    </source>
</evidence>
<dbReference type="PROSITE" id="PS51910">
    <property type="entry name" value="GH18_2"/>
    <property type="match status" value="1"/>
</dbReference>
<comment type="catalytic activity">
    <reaction evidence="1">
        <text>Random endo-hydrolysis of N-acetyl-beta-D-glucosaminide (1-&gt;4)-beta-linkages in chitin and chitodextrins.</text>
        <dbReference type="EC" id="3.2.1.14"/>
    </reaction>
</comment>
<dbReference type="GO" id="GO:0000272">
    <property type="term" value="P:polysaccharide catabolic process"/>
    <property type="evidence" value="ECO:0007669"/>
    <property type="project" value="UniProtKB-KW"/>
</dbReference>
<evidence type="ECO:0000256" key="10">
    <source>
        <dbReference type="ARBA" id="ARBA00023326"/>
    </source>
</evidence>
<evidence type="ECO:0000313" key="17">
    <source>
        <dbReference type="Proteomes" id="UP000187203"/>
    </source>
</evidence>
<evidence type="ECO:0000256" key="7">
    <source>
        <dbReference type="ARBA" id="ARBA00023157"/>
    </source>
</evidence>
<dbReference type="GO" id="GO:0008843">
    <property type="term" value="F:endochitinase activity"/>
    <property type="evidence" value="ECO:0007669"/>
    <property type="project" value="UniProtKB-EC"/>
</dbReference>
<feature type="compositionally biased region" description="Polar residues" evidence="14">
    <location>
        <begin position="325"/>
        <end position="343"/>
    </location>
</feature>
<dbReference type="SUPFAM" id="SSF51445">
    <property type="entry name" value="(Trans)glycosidases"/>
    <property type="match status" value="1"/>
</dbReference>
<keyword evidence="3" id="KW-0813">Transport</keyword>
<dbReference type="AlphaFoldDB" id="A0A1R3IHY8"/>
<evidence type="ECO:0000256" key="8">
    <source>
        <dbReference type="ARBA" id="ARBA00023277"/>
    </source>
</evidence>
<dbReference type="CDD" id="cd20406">
    <property type="entry name" value="Tudor_Agenet_AtDUF_rpt2_4"/>
    <property type="match status" value="1"/>
</dbReference>
<dbReference type="SMART" id="SM00743">
    <property type="entry name" value="Agenet"/>
    <property type="match status" value="1"/>
</dbReference>
<proteinExistence type="inferred from homology"/>
<dbReference type="InterPro" id="IPR007930">
    <property type="entry name" value="DUF724"/>
</dbReference>
<dbReference type="CDD" id="cd02877">
    <property type="entry name" value="GH18_hevamine_XipI_class_III"/>
    <property type="match status" value="1"/>
</dbReference>
<dbReference type="EC" id="3.2.1.14" evidence="2"/>
<organism evidence="16 17">
    <name type="scientific">Corchorus olitorius</name>
    <dbReference type="NCBI Taxonomy" id="93759"/>
    <lineage>
        <taxon>Eukaryota</taxon>
        <taxon>Viridiplantae</taxon>
        <taxon>Streptophyta</taxon>
        <taxon>Embryophyta</taxon>
        <taxon>Tracheophyta</taxon>
        <taxon>Spermatophyta</taxon>
        <taxon>Magnoliopsida</taxon>
        <taxon>eudicotyledons</taxon>
        <taxon>Gunneridae</taxon>
        <taxon>Pentapetalae</taxon>
        <taxon>rosids</taxon>
        <taxon>malvids</taxon>
        <taxon>Malvales</taxon>
        <taxon>Malvaceae</taxon>
        <taxon>Grewioideae</taxon>
        <taxon>Apeibeae</taxon>
        <taxon>Corchorus</taxon>
    </lineage>
</organism>